<evidence type="ECO:0000313" key="2">
    <source>
        <dbReference type="Proteomes" id="UP000783863"/>
    </source>
</evidence>
<dbReference type="AlphaFoldDB" id="A0A8J8C7Q2"/>
<dbReference type="RefSeq" id="WP_220586579.1">
    <property type="nucleotide sequence ID" value="NZ_RKLQ01000001.1"/>
</dbReference>
<keyword evidence="2" id="KW-1185">Reference proteome</keyword>
<organism evidence="1 2">
    <name type="scientific">Haloarcula salinisoli</name>
    <dbReference type="NCBI Taxonomy" id="2487746"/>
    <lineage>
        <taxon>Archaea</taxon>
        <taxon>Methanobacteriati</taxon>
        <taxon>Methanobacteriota</taxon>
        <taxon>Stenosarchaea group</taxon>
        <taxon>Halobacteria</taxon>
        <taxon>Halobacteriales</taxon>
        <taxon>Haloarculaceae</taxon>
        <taxon>Haloarcula</taxon>
    </lineage>
</organism>
<sequence>MSDIDDLETIDEETPSMPAEARDLVEAIRDDTADTLQLAVRYSGEGYDIVYLREDIDEQFSDPELEEQVETLMLKGHGDPPQEGALFNFGSLNATMRFYDESLVVHFPTGEWTGLVFVLDQEAESLLDIVESHIL</sequence>
<name>A0A8J8C7Q2_9EURY</name>
<dbReference type="InterPro" id="IPR055944">
    <property type="entry name" value="DUF7522"/>
</dbReference>
<reference evidence="1" key="1">
    <citation type="submission" date="2021-06" db="EMBL/GenBank/DDBJ databases">
        <title>Halomicroarcula sp. F24A a new haloarchaeum isolated from saline soil.</title>
        <authorList>
            <person name="Duran-Viseras A."/>
            <person name="Sanchez-Porro C."/>
            <person name="Ventosa A."/>
        </authorList>
    </citation>
    <scope>NUCLEOTIDE SEQUENCE</scope>
    <source>
        <strain evidence="1">F24A</strain>
    </source>
</reference>
<accession>A0A8J8C7Q2</accession>
<dbReference type="EMBL" id="RKLQ01000001">
    <property type="protein sequence ID" value="MBX0302339.1"/>
    <property type="molecule type" value="Genomic_DNA"/>
</dbReference>
<dbReference type="Pfam" id="PF24366">
    <property type="entry name" value="DUF7522"/>
    <property type="match status" value="1"/>
</dbReference>
<gene>
    <name evidence="1" type="ORF">EGD98_01505</name>
</gene>
<comment type="caution">
    <text evidence="1">The sequence shown here is derived from an EMBL/GenBank/DDBJ whole genome shotgun (WGS) entry which is preliminary data.</text>
</comment>
<proteinExistence type="predicted"/>
<evidence type="ECO:0000313" key="1">
    <source>
        <dbReference type="EMBL" id="MBX0302339.1"/>
    </source>
</evidence>
<protein>
    <submittedName>
        <fullName evidence="1">Uncharacterized protein</fullName>
    </submittedName>
</protein>
<dbReference type="Proteomes" id="UP000783863">
    <property type="component" value="Unassembled WGS sequence"/>
</dbReference>